<gene>
    <name evidence="6" type="ORF">BIV18_02865</name>
</gene>
<keyword evidence="5" id="KW-0472">Membrane</keyword>
<dbReference type="GO" id="GO:0005886">
    <property type="term" value="C:plasma membrane"/>
    <property type="evidence" value="ECO:0007669"/>
    <property type="project" value="UniProtKB-SubCell"/>
</dbReference>
<sequence length="464" mass="51057">MDKKKKRSFKMPHLLYIMLGLLVMMSLLTYVIPAGNFGRDASGKVDANVFNYLSSQTPVSLVDLFFMLLGGLVAAGTTVWVVMVSAANMNVVMDTGAIDEVLEYATIKLKKSSTKVLVPILYFLILYIAAFASTDALIAVVPIGVLFAKRLKIDPLSALGVSFFPSMIGFGLGPTLRVIIPQTMLNLPPLSGFGVRMLLLNIFGIVGLLYTFRYIKRVQKDSNNSLMNNEDWKNELIVDDVDKSNMDMPKRSVIVLILMILQYVILVAYFLIFKEKPMEFIVGFFLIGAIFIGLVGGMDAEEVANSFVRGLANMAFVVFIIGLATTMQTVMVQGNILDTIIYSITRPLMNLNRSISAIGITAVITLINPFVPSVTAKAAALIPIIEPLTNALGIHPQIACQAFLMGDSFTNMISPALGWTMGALTIAKVPYDRWIKWVIKPMLLFVFMSFIVIFILNTIGWTGI</sequence>
<keyword evidence="3" id="KW-0812">Transmembrane</keyword>
<keyword evidence="7" id="KW-1185">Reference proteome</keyword>
<dbReference type="InterPro" id="IPR051679">
    <property type="entry name" value="DASS-Related_Transporters"/>
</dbReference>
<evidence type="ECO:0000256" key="2">
    <source>
        <dbReference type="ARBA" id="ARBA00022475"/>
    </source>
</evidence>
<dbReference type="PANTHER" id="PTHR43652">
    <property type="entry name" value="BASIC AMINO ACID ANTIPORTER YFCC-RELATED"/>
    <property type="match status" value="1"/>
</dbReference>
<protein>
    <submittedName>
        <fullName evidence="6">Uncharacterized protein</fullName>
    </submittedName>
</protein>
<keyword evidence="4" id="KW-1133">Transmembrane helix</keyword>
<reference evidence="6 7" key="1">
    <citation type="journal article" date="2016" name="Appl. Environ. Microbiol.">
        <title>Function and Phylogeny of Bacterial Butyryl Coenzyme A:Acetate Transferases and Their Diversity in the Proximal Colon of Swine.</title>
        <authorList>
            <person name="Trachsel J."/>
            <person name="Bayles D.O."/>
            <person name="Looft T."/>
            <person name="Levine U.Y."/>
            <person name="Allen H.K."/>
        </authorList>
    </citation>
    <scope>NUCLEOTIDE SEQUENCE [LARGE SCALE GENOMIC DNA]</scope>
    <source>
        <strain evidence="6 7">35-6-1</strain>
    </source>
</reference>
<comment type="subcellular location">
    <subcellularLocation>
        <location evidence="1">Cell membrane</location>
        <topology evidence="1">Multi-pass membrane protein</topology>
    </subcellularLocation>
</comment>
<evidence type="ECO:0000256" key="3">
    <source>
        <dbReference type="ARBA" id="ARBA00022692"/>
    </source>
</evidence>
<dbReference type="Proteomes" id="UP000187166">
    <property type="component" value="Unassembled WGS sequence"/>
</dbReference>
<dbReference type="PANTHER" id="PTHR43652:SF2">
    <property type="entry name" value="BASIC AMINO ACID ANTIPORTER YFCC-RELATED"/>
    <property type="match status" value="1"/>
</dbReference>
<dbReference type="AlphaFoldDB" id="A0A1U7LYQ7"/>
<comment type="caution">
    <text evidence="6">The sequence shown here is derived from an EMBL/GenBank/DDBJ whole genome shotgun (WGS) entry which is preliminary data.</text>
</comment>
<name>A0A1U7LYQ7_9FIRM</name>
<evidence type="ECO:0000313" key="6">
    <source>
        <dbReference type="EMBL" id="OLR64561.1"/>
    </source>
</evidence>
<dbReference type="RefSeq" id="WP_075659202.1">
    <property type="nucleotide sequence ID" value="NZ_JABDSR010000003.1"/>
</dbReference>
<evidence type="ECO:0000256" key="1">
    <source>
        <dbReference type="ARBA" id="ARBA00004651"/>
    </source>
</evidence>
<dbReference type="InterPro" id="IPR018385">
    <property type="entry name" value="C4_dicarb_anaerob_car-like"/>
</dbReference>
<proteinExistence type="predicted"/>
<evidence type="ECO:0000256" key="5">
    <source>
        <dbReference type="ARBA" id="ARBA00023136"/>
    </source>
</evidence>
<evidence type="ECO:0000256" key="4">
    <source>
        <dbReference type="ARBA" id="ARBA00022989"/>
    </source>
</evidence>
<dbReference type="STRING" id="1465756.BIV18_02865"/>
<evidence type="ECO:0000313" key="7">
    <source>
        <dbReference type="Proteomes" id="UP000187166"/>
    </source>
</evidence>
<accession>A0A848R9U7</accession>
<keyword evidence="2" id="KW-1003">Cell membrane</keyword>
<accession>A0A1U7LYQ7</accession>
<organism evidence="6 7">
    <name type="scientific">Peptoniphilus porci</name>
    <dbReference type="NCBI Taxonomy" id="2652280"/>
    <lineage>
        <taxon>Bacteria</taxon>
        <taxon>Bacillati</taxon>
        <taxon>Bacillota</taxon>
        <taxon>Tissierellia</taxon>
        <taxon>Tissierellales</taxon>
        <taxon>Peptoniphilaceae</taxon>
        <taxon>Peptoniphilus</taxon>
    </lineage>
</organism>
<dbReference type="Pfam" id="PF03606">
    <property type="entry name" value="DcuC"/>
    <property type="match status" value="1"/>
</dbReference>
<dbReference type="EMBL" id="MJIH01000001">
    <property type="protein sequence ID" value="OLR64561.1"/>
    <property type="molecule type" value="Genomic_DNA"/>
</dbReference>